<reference evidence="2" key="1">
    <citation type="submission" date="2023-08" db="EMBL/GenBank/DDBJ databases">
        <title>Genomic characterization of piscicolin 126 produced by Carnobacterium maltaromaticum CM22 strain isolated from salmon (Salmo salar).</title>
        <authorList>
            <person name="Gonzalez-Gragera E."/>
            <person name="Garcia-Lopez J.D."/>
            <person name="Teso-Perez C."/>
            <person name="Gimenez-Hernandez I."/>
            <person name="Peralta-Sanchez J.M."/>
            <person name="Valdivia E."/>
            <person name="Montalban-Lopez M."/>
            <person name="Martin-Platero A.M."/>
            <person name="Banos A."/>
            <person name="Martinez-Bueno M."/>
        </authorList>
    </citation>
    <scope>NUCLEOTIDE SEQUENCE</scope>
    <source>
        <strain evidence="2">CM22</strain>
    </source>
</reference>
<feature type="transmembrane region" description="Helical" evidence="1">
    <location>
        <begin position="108"/>
        <end position="130"/>
    </location>
</feature>
<evidence type="ECO:0000313" key="2">
    <source>
        <dbReference type="EMBL" id="MDZ5757288.1"/>
    </source>
</evidence>
<dbReference type="EMBL" id="JAVBVO010000001">
    <property type="protein sequence ID" value="MDZ5757288.1"/>
    <property type="molecule type" value="Genomic_DNA"/>
</dbReference>
<proteinExistence type="predicted"/>
<feature type="transmembrane region" description="Helical" evidence="1">
    <location>
        <begin position="21"/>
        <end position="39"/>
    </location>
</feature>
<evidence type="ECO:0000256" key="1">
    <source>
        <dbReference type="SAM" id="Phobius"/>
    </source>
</evidence>
<gene>
    <name evidence="2" type="ORF">RAK27_01295</name>
</gene>
<keyword evidence="1" id="KW-0472">Membrane</keyword>
<keyword evidence="1" id="KW-1133">Transmembrane helix</keyword>
<keyword evidence="1" id="KW-0812">Transmembrane</keyword>
<dbReference type="Proteomes" id="UP001290462">
    <property type="component" value="Unassembled WGS sequence"/>
</dbReference>
<evidence type="ECO:0000313" key="3">
    <source>
        <dbReference type="Proteomes" id="UP001290462"/>
    </source>
</evidence>
<accession>A0AAW9K4N5</accession>
<organism evidence="2 3">
    <name type="scientific">Carnobacterium maltaromaticum</name>
    <name type="common">Carnobacterium piscicola</name>
    <dbReference type="NCBI Taxonomy" id="2751"/>
    <lineage>
        <taxon>Bacteria</taxon>
        <taxon>Bacillati</taxon>
        <taxon>Bacillota</taxon>
        <taxon>Bacilli</taxon>
        <taxon>Lactobacillales</taxon>
        <taxon>Carnobacteriaceae</taxon>
        <taxon>Carnobacterium</taxon>
    </lineage>
</organism>
<feature type="transmembrane region" description="Helical" evidence="1">
    <location>
        <begin position="45"/>
        <end position="63"/>
    </location>
</feature>
<protein>
    <submittedName>
        <fullName evidence="2">Uncharacterized protein</fullName>
    </submittedName>
</protein>
<name>A0AAW9K4N5_CARML</name>
<comment type="caution">
    <text evidence="2">The sequence shown here is derived from an EMBL/GenBank/DDBJ whole genome shotgun (WGS) entry which is preliminary data.</text>
</comment>
<dbReference type="AlphaFoldDB" id="A0AAW9K4N5"/>
<feature type="transmembrane region" description="Helical" evidence="1">
    <location>
        <begin position="75"/>
        <end position="96"/>
    </location>
</feature>
<dbReference type="RefSeq" id="WP_322808297.1">
    <property type="nucleotide sequence ID" value="NZ_JAVBVO010000001.1"/>
</dbReference>
<sequence>MKKDFKIAKQEMKEKCAPYQTYQIYIGIPIYGVAVYVLSFLNVTLGNTGILILIITILGNKSASKLTLLSKRKYVAPILMYITNALVILFVIPIIIEISNGGTGDIVLGLANLIALPVQIVAFIFFFITANDIKKAYPDMKQVSTEARQEYLSLKREAKID</sequence>